<dbReference type="Gene3D" id="3.90.550.10">
    <property type="entry name" value="Spore Coat Polysaccharide Biosynthesis Protein SpsA, Chain A"/>
    <property type="match status" value="1"/>
</dbReference>
<dbReference type="PANTHER" id="PTHR43179">
    <property type="entry name" value="RHAMNOSYLTRANSFERASE WBBL"/>
    <property type="match status" value="1"/>
</dbReference>
<comment type="caution">
    <text evidence="2">The sequence shown here is derived from an EMBL/GenBank/DDBJ whole genome shotgun (WGS) entry which is preliminary data.</text>
</comment>
<dbReference type="GO" id="GO:0016757">
    <property type="term" value="F:glycosyltransferase activity"/>
    <property type="evidence" value="ECO:0007669"/>
    <property type="project" value="UniProtKB-KW"/>
</dbReference>
<dbReference type="InterPro" id="IPR029044">
    <property type="entry name" value="Nucleotide-diphossugar_trans"/>
</dbReference>
<dbReference type="EC" id="2.4.-.-" evidence="2"/>
<evidence type="ECO:0000313" key="3">
    <source>
        <dbReference type="Proteomes" id="UP001596287"/>
    </source>
</evidence>
<reference evidence="3" key="1">
    <citation type="journal article" date="2019" name="Int. J. Syst. Evol. Microbiol.">
        <title>The Global Catalogue of Microorganisms (GCM) 10K type strain sequencing project: providing services to taxonomists for standard genome sequencing and annotation.</title>
        <authorList>
            <consortium name="The Broad Institute Genomics Platform"/>
            <consortium name="The Broad Institute Genome Sequencing Center for Infectious Disease"/>
            <person name="Wu L."/>
            <person name="Ma J."/>
        </authorList>
    </citation>
    <scope>NUCLEOTIDE SEQUENCE [LARGE SCALE GENOMIC DNA]</scope>
    <source>
        <strain evidence="3">CCUG 49679</strain>
    </source>
</reference>
<keyword evidence="3" id="KW-1185">Reference proteome</keyword>
<keyword evidence="2" id="KW-0808">Transferase</keyword>
<dbReference type="Pfam" id="PF00535">
    <property type="entry name" value="Glycos_transf_2"/>
    <property type="match status" value="1"/>
</dbReference>
<keyword evidence="2" id="KW-0328">Glycosyltransferase</keyword>
<accession>A0ABW1PSY9</accession>
<dbReference type="InterPro" id="IPR001173">
    <property type="entry name" value="Glyco_trans_2-like"/>
</dbReference>
<protein>
    <submittedName>
        <fullName evidence="2">Glycosyltransferase family 2 protein</fullName>
        <ecNumber evidence="2">2.4.-.-</ecNumber>
    </submittedName>
</protein>
<evidence type="ECO:0000313" key="2">
    <source>
        <dbReference type="EMBL" id="MFC6098066.1"/>
    </source>
</evidence>
<dbReference type="RefSeq" id="WP_379793051.1">
    <property type="nucleotide sequence ID" value="NZ_JBHSQB010000010.1"/>
</dbReference>
<dbReference type="Proteomes" id="UP001596287">
    <property type="component" value="Unassembled WGS sequence"/>
</dbReference>
<sequence length="299" mass="34670">MDVSIIIVNYNTRDLTVNCINSIIENTKNIAFEIILVDNASSDGSPKEIKDLFTDIVLIESDKNVGFGRANNLAAAIAKGEFVFFLNSDTILIENSVKKLYDFFIANESRLNIGVLGSVLVDAHLNTNGYGAHFPNAKEERLKNLSRIPFFKFFLKLPKKQVYPLQENYFEIDYVIGADMFMKASLFKRLDGFAPDFFMYYEESDLQKRISNLGLKQYIITDTKIIHLEDGSGKIIRKYSNRKRIIVHQSRIIYLKRNEPREFRKFVMVDFLFTGLGLFNFKYSFKENLTYLRNVIKTY</sequence>
<feature type="domain" description="Glycosyltransferase 2-like" evidence="1">
    <location>
        <begin position="4"/>
        <end position="133"/>
    </location>
</feature>
<dbReference type="PANTHER" id="PTHR43179:SF7">
    <property type="entry name" value="RHAMNOSYLTRANSFERASE WBBL"/>
    <property type="match status" value="1"/>
</dbReference>
<dbReference type="CDD" id="cd04186">
    <property type="entry name" value="GT_2_like_c"/>
    <property type="match status" value="1"/>
</dbReference>
<gene>
    <name evidence="2" type="ORF">ACFPVY_15530</name>
</gene>
<evidence type="ECO:0000259" key="1">
    <source>
        <dbReference type="Pfam" id="PF00535"/>
    </source>
</evidence>
<proteinExistence type="predicted"/>
<dbReference type="SUPFAM" id="SSF53448">
    <property type="entry name" value="Nucleotide-diphospho-sugar transferases"/>
    <property type="match status" value="1"/>
</dbReference>
<dbReference type="EMBL" id="JBHSQB010000010">
    <property type="protein sequence ID" value="MFC6098066.1"/>
    <property type="molecule type" value="Genomic_DNA"/>
</dbReference>
<organism evidence="2 3">
    <name type="scientific">Flavobacterium qiangtangense</name>
    <dbReference type="NCBI Taxonomy" id="1442595"/>
    <lineage>
        <taxon>Bacteria</taxon>
        <taxon>Pseudomonadati</taxon>
        <taxon>Bacteroidota</taxon>
        <taxon>Flavobacteriia</taxon>
        <taxon>Flavobacteriales</taxon>
        <taxon>Flavobacteriaceae</taxon>
        <taxon>Flavobacterium</taxon>
    </lineage>
</organism>
<name>A0ABW1PSY9_9FLAO</name>